<evidence type="ECO:0000313" key="3">
    <source>
        <dbReference type="EMBL" id="OAF68277.1"/>
    </source>
</evidence>
<dbReference type="OrthoDB" id="248120at2759"/>
<evidence type="ECO:0000256" key="1">
    <source>
        <dbReference type="ARBA" id="ARBA00008045"/>
    </source>
</evidence>
<gene>
    <name evidence="3" type="ORF">A3Q56_03971</name>
</gene>
<reference evidence="3 4" key="1">
    <citation type="submission" date="2016-04" db="EMBL/GenBank/DDBJ databases">
        <title>The genome of Intoshia linei affirms orthonectids as highly simplified spiralians.</title>
        <authorList>
            <person name="Mikhailov K.V."/>
            <person name="Slusarev G.S."/>
            <person name="Nikitin M.A."/>
            <person name="Logacheva M.D."/>
            <person name="Penin A."/>
            <person name="Aleoshin V."/>
            <person name="Panchin Y.V."/>
        </authorList>
    </citation>
    <scope>NUCLEOTIDE SEQUENCE [LARGE SCALE GENOMIC DNA]</scope>
    <source>
        <strain evidence="3">Intl2013</strain>
        <tissue evidence="3">Whole animal</tissue>
    </source>
</reference>
<proteinExistence type="inferred from homology"/>
<evidence type="ECO:0000313" key="4">
    <source>
        <dbReference type="Proteomes" id="UP000078046"/>
    </source>
</evidence>
<dbReference type="GO" id="GO:0016272">
    <property type="term" value="C:prefoldin complex"/>
    <property type="evidence" value="ECO:0007669"/>
    <property type="project" value="InterPro"/>
</dbReference>
<evidence type="ECO:0000256" key="2">
    <source>
        <dbReference type="ARBA" id="ARBA00023186"/>
    </source>
</evidence>
<keyword evidence="4" id="KW-1185">Reference proteome</keyword>
<dbReference type="InterPro" id="IPR009053">
    <property type="entry name" value="Prefoldin"/>
</dbReference>
<dbReference type="InterPro" id="IPR002777">
    <property type="entry name" value="PFD_beta-like"/>
</dbReference>
<dbReference type="EMBL" id="LWCA01000476">
    <property type="protein sequence ID" value="OAF68277.1"/>
    <property type="molecule type" value="Genomic_DNA"/>
</dbReference>
<sequence>MDPEMKLSMENHAKQLNSLQRETNVHVANRQKFDTQLNENVNVIQELERLVESNKVFHMVGPILTRVELGEAKLTVNQRISHIKNNILILDDKLKKNEEEQKKHQLSIEKFKALQEKSNINNQNGK</sequence>
<dbReference type="GO" id="GO:0006457">
    <property type="term" value="P:protein folding"/>
    <property type="evidence" value="ECO:0007669"/>
    <property type="project" value="InterPro"/>
</dbReference>
<comment type="similarity">
    <text evidence="1">Belongs to the prefoldin subunit beta family.</text>
</comment>
<organism evidence="3 4">
    <name type="scientific">Intoshia linei</name>
    <dbReference type="NCBI Taxonomy" id="1819745"/>
    <lineage>
        <taxon>Eukaryota</taxon>
        <taxon>Metazoa</taxon>
        <taxon>Spiralia</taxon>
        <taxon>Lophotrochozoa</taxon>
        <taxon>Mesozoa</taxon>
        <taxon>Orthonectida</taxon>
        <taxon>Rhopaluridae</taxon>
        <taxon>Intoshia</taxon>
    </lineage>
</organism>
<dbReference type="AlphaFoldDB" id="A0A177B1Y3"/>
<comment type="caution">
    <text evidence="3">The sequence shown here is derived from an EMBL/GenBank/DDBJ whole genome shotgun (WGS) entry which is preliminary data.</text>
</comment>
<dbReference type="Pfam" id="PF01920">
    <property type="entry name" value="Prefoldin_2"/>
    <property type="match status" value="1"/>
</dbReference>
<keyword evidence="2" id="KW-0143">Chaperone</keyword>
<accession>A0A177B1Y3</accession>
<name>A0A177B1Y3_9BILA</name>
<dbReference type="PANTHER" id="PTHR21431">
    <property type="entry name" value="PREFOLDIN SUBUNIT 6"/>
    <property type="match status" value="1"/>
</dbReference>
<dbReference type="CDD" id="cd23161">
    <property type="entry name" value="Prefoldin_6"/>
    <property type="match status" value="1"/>
</dbReference>
<protein>
    <submittedName>
        <fullName evidence="3">Prefoldin subunit 6</fullName>
    </submittedName>
</protein>
<dbReference type="GO" id="GO:0051131">
    <property type="term" value="P:chaperone-mediated protein complex assembly"/>
    <property type="evidence" value="ECO:0007669"/>
    <property type="project" value="TreeGrafter"/>
</dbReference>
<dbReference type="SUPFAM" id="SSF46579">
    <property type="entry name" value="Prefoldin"/>
    <property type="match status" value="1"/>
</dbReference>
<dbReference type="Proteomes" id="UP000078046">
    <property type="component" value="Unassembled WGS sequence"/>
</dbReference>
<dbReference type="GO" id="GO:0051082">
    <property type="term" value="F:unfolded protein binding"/>
    <property type="evidence" value="ECO:0007669"/>
    <property type="project" value="InterPro"/>
</dbReference>
<dbReference type="PANTHER" id="PTHR21431:SF0">
    <property type="entry name" value="PREFOLDIN SUBUNIT 6"/>
    <property type="match status" value="1"/>
</dbReference>
<dbReference type="GO" id="GO:0005737">
    <property type="term" value="C:cytoplasm"/>
    <property type="evidence" value="ECO:0007669"/>
    <property type="project" value="TreeGrafter"/>
</dbReference>
<dbReference type="Gene3D" id="1.10.287.370">
    <property type="match status" value="1"/>
</dbReference>
<dbReference type="GO" id="GO:0051087">
    <property type="term" value="F:protein-folding chaperone binding"/>
    <property type="evidence" value="ECO:0007669"/>
    <property type="project" value="TreeGrafter"/>
</dbReference>